<dbReference type="InterPro" id="IPR016035">
    <property type="entry name" value="Acyl_Trfase/lysoPLipase"/>
</dbReference>
<keyword evidence="10" id="KW-1133">Transmembrane helix</keyword>
<evidence type="ECO:0000259" key="11">
    <source>
        <dbReference type="PROSITE" id="PS51210"/>
    </source>
</evidence>
<comment type="catalytic activity">
    <reaction evidence="9">
        <text>a 1-acyl-sn-glycero-3-phosphocholine + H2O = sn-glycerol 3-phosphocholine + a fatty acid + H(+)</text>
        <dbReference type="Rhea" id="RHEA:15177"/>
        <dbReference type="ChEBI" id="CHEBI:15377"/>
        <dbReference type="ChEBI" id="CHEBI:15378"/>
        <dbReference type="ChEBI" id="CHEBI:16870"/>
        <dbReference type="ChEBI" id="CHEBI:28868"/>
        <dbReference type="ChEBI" id="CHEBI:58168"/>
        <dbReference type="EC" id="3.1.1.5"/>
    </reaction>
</comment>
<keyword evidence="6 8" id="KW-0443">Lipid metabolism</keyword>
<evidence type="ECO:0000256" key="4">
    <source>
        <dbReference type="ARBA" id="ARBA00022801"/>
    </source>
</evidence>
<name>A0A9P3UQN5_LYOSH</name>
<accession>A0A9P3UQN5</accession>
<organism evidence="12 13">
    <name type="scientific">Lyophyllum shimeji</name>
    <name type="common">Hon-shimeji</name>
    <name type="synonym">Tricholoma shimeji</name>
    <dbReference type="NCBI Taxonomy" id="47721"/>
    <lineage>
        <taxon>Eukaryota</taxon>
        <taxon>Fungi</taxon>
        <taxon>Dikarya</taxon>
        <taxon>Basidiomycota</taxon>
        <taxon>Agaricomycotina</taxon>
        <taxon>Agaricomycetes</taxon>
        <taxon>Agaricomycetidae</taxon>
        <taxon>Agaricales</taxon>
        <taxon>Tricholomatineae</taxon>
        <taxon>Lyophyllaceae</taxon>
        <taxon>Lyophyllum</taxon>
    </lineage>
</organism>
<dbReference type="GO" id="GO:0004622">
    <property type="term" value="F:phosphatidylcholine lysophospholipase activity"/>
    <property type="evidence" value="ECO:0007669"/>
    <property type="project" value="UniProtKB-EC"/>
</dbReference>
<evidence type="ECO:0000256" key="8">
    <source>
        <dbReference type="PROSITE-ProRule" id="PRU00555"/>
    </source>
</evidence>
<gene>
    <name evidence="12" type="ORF">LshimejAT787_0802460</name>
</gene>
<dbReference type="GO" id="GO:0004623">
    <property type="term" value="F:phospholipase A2 activity"/>
    <property type="evidence" value="ECO:0007669"/>
    <property type="project" value="TreeGrafter"/>
</dbReference>
<keyword evidence="5 8" id="KW-0442">Lipid degradation</keyword>
<evidence type="ECO:0000256" key="10">
    <source>
        <dbReference type="SAM" id="Phobius"/>
    </source>
</evidence>
<evidence type="ECO:0000313" key="12">
    <source>
        <dbReference type="EMBL" id="GLB40375.1"/>
    </source>
</evidence>
<evidence type="ECO:0000256" key="1">
    <source>
        <dbReference type="ARBA" id="ARBA00008780"/>
    </source>
</evidence>
<evidence type="ECO:0000256" key="5">
    <source>
        <dbReference type="ARBA" id="ARBA00022963"/>
    </source>
</evidence>
<dbReference type="EMBL" id="BRPK01000008">
    <property type="protein sequence ID" value="GLB40375.1"/>
    <property type="molecule type" value="Genomic_DNA"/>
</dbReference>
<reference evidence="12" key="1">
    <citation type="submission" date="2022-07" db="EMBL/GenBank/DDBJ databases">
        <title>The genome of Lyophyllum shimeji provides insight into the initial evolution of ectomycorrhizal fungal genome.</title>
        <authorList>
            <person name="Kobayashi Y."/>
            <person name="Shibata T."/>
            <person name="Hirakawa H."/>
            <person name="Shigenobu S."/>
            <person name="Nishiyama T."/>
            <person name="Yamada A."/>
            <person name="Hasebe M."/>
            <person name="Kawaguchi M."/>
        </authorList>
    </citation>
    <scope>NUCLEOTIDE SEQUENCE</scope>
    <source>
        <strain evidence="12">AT787</strain>
    </source>
</reference>
<keyword evidence="4 8" id="KW-0378">Hydrolase</keyword>
<dbReference type="GO" id="GO:0005829">
    <property type="term" value="C:cytosol"/>
    <property type="evidence" value="ECO:0007669"/>
    <property type="project" value="TreeGrafter"/>
</dbReference>
<dbReference type="Proteomes" id="UP001063166">
    <property type="component" value="Unassembled WGS sequence"/>
</dbReference>
<dbReference type="Pfam" id="PF01735">
    <property type="entry name" value="PLA2_B"/>
    <property type="match status" value="1"/>
</dbReference>
<protein>
    <recommendedName>
        <fullName evidence="2 9">Lysophospholipase</fullName>
        <ecNumber evidence="2 9">3.1.1.5</ecNumber>
    </recommendedName>
</protein>
<feature type="transmembrane region" description="Helical" evidence="10">
    <location>
        <begin position="676"/>
        <end position="699"/>
    </location>
</feature>
<dbReference type="PANTHER" id="PTHR10728">
    <property type="entry name" value="CYTOSOLIC PHOSPHOLIPASE A2"/>
    <property type="match status" value="1"/>
</dbReference>
<dbReference type="OrthoDB" id="4084751at2759"/>
<evidence type="ECO:0000256" key="7">
    <source>
        <dbReference type="ARBA" id="ARBA00023180"/>
    </source>
</evidence>
<keyword evidence="3" id="KW-0732">Signal</keyword>
<sequence length="746" mass="81883">MPRPSVIQVRDAQITASQQTNMPESDLKKRRLLKVLVAAIYLLVPVVSQVPPSHGSVTDYAPRTNVECPDFSTTSLIRVFSPENQTLHPAETEYISQRAATVLPDAWKEWLGASNARHGYNLSDFEGIFPKVGMAIPGGGMRAALYGAGCLNGLDARNDTAKAAGTGGLLQVTSYLSGLSGGSWITGSLFFNNWPTINDMVMGNGKDMEGWLLDLNLVTPDGANIFSENNQYYYGSILWSVMAKAYKGIDTSLTDPWSRMISYHFLNQTDRKNFFTNDSSHGAGQLWSNIPLIPAYRQYQTPFPIVVADSRPVGSNLTTALSLDPVVYEITPLELASYDPNLSAGMNLTYAGTHLSNGKAENGSACVTGFDQAGFIMGSSASLFNQILDFAHNSLSTFSKSDATGLLWVLSRQLQEVRTRADDVANWPSPFNGLKATTFEDSDKNWLELIDGASNKENIPYGPLFVRARGLDVVVTIEGSADDPHNWPNGSSLLFTSQRLATLLRPSHQQFPPIPGSVDAFIQTGVNARPTFFGCDPKQTPPEYPLVIYLPNAPSINGDDPVTNTGTFTLSYTRKHQALFLAQVLNNTISGFTPNANTPDANYGTCLQCAAIDRARLKVTPPIPRSDICSQCFKQYCFDPQNPPSKDELPGRKQVFVDPDPQGLTKLGSFFTRNRFALIGGLVGLVLLIAAMIGGLLWWKKRKTNQQQAYKRVANFHEDDAPWKGYSYHPRVESYELPNHRGSLVH</sequence>
<evidence type="ECO:0000313" key="13">
    <source>
        <dbReference type="Proteomes" id="UP001063166"/>
    </source>
</evidence>
<evidence type="ECO:0000256" key="2">
    <source>
        <dbReference type="ARBA" id="ARBA00013274"/>
    </source>
</evidence>
<evidence type="ECO:0000256" key="6">
    <source>
        <dbReference type="ARBA" id="ARBA00023098"/>
    </source>
</evidence>
<dbReference type="InterPro" id="IPR002642">
    <property type="entry name" value="LysoPLipase_cat_dom"/>
</dbReference>
<keyword evidence="13" id="KW-1185">Reference proteome</keyword>
<dbReference type="AlphaFoldDB" id="A0A9P3UQN5"/>
<dbReference type="SMART" id="SM00022">
    <property type="entry name" value="PLAc"/>
    <property type="match status" value="1"/>
</dbReference>
<dbReference type="Gene3D" id="3.40.1090.10">
    <property type="entry name" value="Cytosolic phospholipase A2 catalytic domain"/>
    <property type="match status" value="1"/>
</dbReference>
<dbReference type="GO" id="GO:0046475">
    <property type="term" value="P:glycerophospholipid catabolic process"/>
    <property type="evidence" value="ECO:0007669"/>
    <property type="project" value="TreeGrafter"/>
</dbReference>
<dbReference type="EC" id="3.1.1.5" evidence="2 9"/>
<dbReference type="PROSITE" id="PS51210">
    <property type="entry name" value="PLA2C"/>
    <property type="match status" value="1"/>
</dbReference>
<evidence type="ECO:0000256" key="3">
    <source>
        <dbReference type="ARBA" id="ARBA00022729"/>
    </source>
</evidence>
<comment type="caution">
    <text evidence="12">The sequence shown here is derived from an EMBL/GenBank/DDBJ whole genome shotgun (WGS) entry which is preliminary data.</text>
</comment>
<dbReference type="SUPFAM" id="SSF52151">
    <property type="entry name" value="FabD/lysophospholipase-like"/>
    <property type="match status" value="1"/>
</dbReference>
<evidence type="ECO:0000256" key="9">
    <source>
        <dbReference type="RuleBase" id="RU362103"/>
    </source>
</evidence>
<feature type="domain" description="PLA2c" evidence="11">
    <location>
        <begin position="67"/>
        <end position="643"/>
    </location>
</feature>
<keyword evidence="7" id="KW-0325">Glycoprotein</keyword>
<keyword evidence="10" id="KW-0812">Transmembrane</keyword>
<keyword evidence="10" id="KW-0472">Membrane</keyword>
<proteinExistence type="inferred from homology"/>
<comment type="similarity">
    <text evidence="1 9">Belongs to the lysophospholipase family.</text>
</comment>
<dbReference type="PANTHER" id="PTHR10728:SF33">
    <property type="entry name" value="LYSOPHOSPHOLIPASE 1-RELATED"/>
    <property type="match status" value="1"/>
</dbReference>